<evidence type="ECO:0000313" key="1">
    <source>
        <dbReference type="EMBL" id="RJP23073.1"/>
    </source>
</evidence>
<proteinExistence type="predicted"/>
<sequence>MFLFDNLKLNLIALTTPRPPIPETSFIILTKFRSACQRDSGAISGAFQAEIDVMISINNIEMLMRIYH</sequence>
<dbReference type="Proteomes" id="UP000265882">
    <property type="component" value="Unassembled WGS sequence"/>
</dbReference>
<reference evidence="1 2" key="1">
    <citation type="journal article" date="2017" name="ISME J.">
        <title>Energy and carbon metabolisms in a deep terrestrial subsurface fluid microbial community.</title>
        <authorList>
            <person name="Momper L."/>
            <person name="Jungbluth S.P."/>
            <person name="Lee M.D."/>
            <person name="Amend J.P."/>
        </authorList>
    </citation>
    <scope>NUCLEOTIDE SEQUENCE [LARGE SCALE GENOMIC DNA]</scope>
    <source>
        <strain evidence="1">SURF_5</strain>
    </source>
</reference>
<comment type="caution">
    <text evidence="1">The sequence shown here is derived from an EMBL/GenBank/DDBJ whole genome shotgun (WGS) entry which is preliminary data.</text>
</comment>
<name>A0A3A4NR84_ABYX5</name>
<evidence type="ECO:0000313" key="2">
    <source>
        <dbReference type="Proteomes" id="UP000265882"/>
    </source>
</evidence>
<dbReference type="EMBL" id="QZKU01000051">
    <property type="protein sequence ID" value="RJP23073.1"/>
    <property type="molecule type" value="Genomic_DNA"/>
</dbReference>
<organism evidence="1 2">
    <name type="scientific">Abyssobacteria bacterium (strain SURF_5)</name>
    <dbReference type="NCBI Taxonomy" id="2093360"/>
    <lineage>
        <taxon>Bacteria</taxon>
        <taxon>Pseudomonadati</taxon>
        <taxon>Candidatus Hydrogenedentota</taxon>
        <taxon>Candidatus Abyssobacteria</taxon>
    </lineage>
</organism>
<gene>
    <name evidence="1" type="ORF">C4520_06955</name>
</gene>
<protein>
    <submittedName>
        <fullName evidence="1">Uncharacterized protein</fullName>
    </submittedName>
</protein>
<dbReference type="AlphaFoldDB" id="A0A3A4NR84"/>
<accession>A0A3A4NR84</accession>